<evidence type="ECO:0000259" key="2">
    <source>
        <dbReference type="PROSITE" id="PS50184"/>
    </source>
</evidence>
<feature type="chain" id="PRO_5045316978" description="VWFC domain-containing protein" evidence="1">
    <location>
        <begin position="25"/>
        <end position="143"/>
    </location>
</feature>
<reference evidence="3 4" key="1">
    <citation type="journal article" date="2022" name="Gigascience">
        <title>A chromosome-level genome assembly and annotation of the desert horned lizard, Phrynosoma platyrhinos, provides insight into chromosomal rearrangements among reptiles.</title>
        <authorList>
            <person name="Koochekian N."/>
            <person name="Ascanio A."/>
            <person name="Farleigh K."/>
            <person name="Card D.C."/>
            <person name="Schield D.R."/>
            <person name="Castoe T.A."/>
            <person name="Jezkova T."/>
        </authorList>
    </citation>
    <scope>NUCLEOTIDE SEQUENCE [LARGE SCALE GENOMIC DNA]</scope>
    <source>
        <strain evidence="3">NK-2021</strain>
    </source>
</reference>
<dbReference type="PANTHER" id="PTHR46439">
    <property type="entry name" value="CYSTEINE-RICH MOTOR NEURON 1 PROTEIN"/>
    <property type="match status" value="1"/>
</dbReference>
<comment type="caution">
    <text evidence="3">The sequence shown here is derived from an EMBL/GenBank/DDBJ whole genome shotgun (WGS) entry which is preliminary data.</text>
</comment>
<keyword evidence="4" id="KW-1185">Reference proteome</keyword>
<evidence type="ECO:0000256" key="1">
    <source>
        <dbReference type="SAM" id="SignalP"/>
    </source>
</evidence>
<feature type="signal peptide" evidence="1">
    <location>
        <begin position="1"/>
        <end position="24"/>
    </location>
</feature>
<dbReference type="PROSITE" id="PS50184">
    <property type="entry name" value="VWFC_2"/>
    <property type="match status" value="1"/>
</dbReference>
<dbReference type="Proteomes" id="UP000826234">
    <property type="component" value="Unassembled WGS sequence"/>
</dbReference>
<dbReference type="PROSITE" id="PS01208">
    <property type="entry name" value="VWFC_1"/>
    <property type="match status" value="1"/>
</dbReference>
<proteinExistence type="predicted"/>
<dbReference type="PANTHER" id="PTHR46439:SF1">
    <property type="entry name" value="CYSTEINE-RICH MOTOR NEURON 1 PROTEIN"/>
    <property type="match status" value="1"/>
</dbReference>
<sequence length="143" mass="15740">MFSFVDSRLLLLIAATVLLTNGQGEEDIPTKGSCIQHGLRYNDRDVWKPSPCQICVCDNGKILCDKLVCEDQDCDNPQIPNGECCAICPESGTDLTKTPPSCLSTHPIIIGHSSFHFTITHPFIMSLNCSSIKMPLFPTQKVE</sequence>
<feature type="domain" description="VWFC" evidence="2">
    <location>
        <begin position="32"/>
        <end position="89"/>
    </location>
</feature>
<dbReference type="InterPro" id="IPR052624">
    <property type="entry name" value="CRIM1"/>
</dbReference>
<name>A0ABQ7TAW6_PHRPL</name>
<gene>
    <name evidence="3" type="ORF">JD844_001891</name>
</gene>
<dbReference type="InterPro" id="IPR001007">
    <property type="entry name" value="VWF_dom"/>
</dbReference>
<evidence type="ECO:0000313" key="3">
    <source>
        <dbReference type="EMBL" id="KAH0626743.1"/>
    </source>
</evidence>
<dbReference type="SUPFAM" id="SSF57603">
    <property type="entry name" value="FnI-like domain"/>
    <property type="match status" value="1"/>
</dbReference>
<accession>A0ABQ7TAW6</accession>
<keyword evidence="1" id="KW-0732">Signal</keyword>
<protein>
    <recommendedName>
        <fullName evidence="2">VWFC domain-containing protein</fullName>
    </recommendedName>
</protein>
<dbReference type="Gene3D" id="2.10.70.10">
    <property type="entry name" value="Complement Module, domain 1"/>
    <property type="match status" value="1"/>
</dbReference>
<evidence type="ECO:0000313" key="4">
    <source>
        <dbReference type="Proteomes" id="UP000826234"/>
    </source>
</evidence>
<dbReference type="Pfam" id="PF00093">
    <property type="entry name" value="VWC"/>
    <property type="match status" value="1"/>
</dbReference>
<organism evidence="3 4">
    <name type="scientific">Phrynosoma platyrhinos</name>
    <name type="common">Desert horned lizard</name>
    <dbReference type="NCBI Taxonomy" id="52577"/>
    <lineage>
        <taxon>Eukaryota</taxon>
        <taxon>Metazoa</taxon>
        <taxon>Chordata</taxon>
        <taxon>Craniata</taxon>
        <taxon>Vertebrata</taxon>
        <taxon>Euteleostomi</taxon>
        <taxon>Lepidosauria</taxon>
        <taxon>Squamata</taxon>
        <taxon>Bifurcata</taxon>
        <taxon>Unidentata</taxon>
        <taxon>Episquamata</taxon>
        <taxon>Toxicofera</taxon>
        <taxon>Iguania</taxon>
        <taxon>Phrynosomatidae</taxon>
        <taxon>Phrynosomatinae</taxon>
        <taxon>Phrynosoma</taxon>
    </lineage>
</organism>
<dbReference type="EMBL" id="JAIPUX010000521">
    <property type="protein sequence ID" value="KAH0626743.1"/>
    <property type="molecule type" value="Genomic_DNA"/>
</dbReference>
<dbReference type="SMART" id="SM00214">
    <property type="entry name" value="VWC"/>
    <property type="match status" value="1"/>
</dbReference>